<dbReference type="Pfam" id="PF04253">
    <property type="entry name" value="TFR_dimer"/>
    <property type="match status" value="1"/>
</dbReference>
<dbReference type="PANTHER" id="PTHR10404:SF46">
    <property type="entry name" value="VACUOLAR PROTEIN SORTING-ASSOCIATED PROTEIN 70"/>
    <property type="match status" value="1"/>
</dbReference>
<evidence type="ECO:0000259" key="3">
    <source>
        <dbReference type="Pfam" id="PF02225"/>
    </source>
</evidence>
<reference evidence="6" key="1">
    <citation type="submission" date="2023-06" db="EMBL/GenBank/DDBJ databases">
        <authorList>
            <person name="Delattre M."/>
        </authorList>
    </citation>
    <scope>NUCLEOTIDE SEQUENCE</scope>
    <source>
        <strain evidence="6">AF72</strain>
    </source>
</reference>
<dbReference type="InterPro" id="IPR007484">
    <property type="entry name" value="Peptidase_M28"/>
</dbReference>
<dbReference type="SUPFAM" id="SSF53187">
    <property type="entry name" value="Zn-dependent exopeptidases"/>
    <property type="match status" value="1"/>
</dbReference>
<evidence type="ECO:0000256" key="1">
    <source>
        <dbReference type="ARBA" id="ARBA00005634"/>
    </source>
</evidence>
<keyword evidence="2" id="KW-1133">Transmembrane helix</keyword>
<dbReference type="SUPFAM" id="SSF52025">
    <property type="entry name" value="PA domain"/>
    <property type="match status" value="1"/>
</dbReference>
<dbReference type="PANTHER" id="PTHR10404">
    <property type="entry name" value="N-ACETYLATED-ALPHA-LINKED ACIDIC DIPEPTIDASE"/>
    <property type="match status" value="1"/>
</dbReference>
<protein>
    <submittedName>
        <fullName evidence="6">Uncharacterized protein</fullName>
    </submittedName>
</protein>
<dbReference type="EMBL" id="CATQJA010002665">
    <property type="protein sequence ID" value="CAJ0583931.1"/>
    <property type="molecule type" value="Genomic_DNA"/>
</dbReference>
<keyword evidence="2" id="KW-0812">Transmembrane</keyword>
<name>A0AA36DC39_9BILA</name>
<dbReference type="AlphaFoldDB" id="A0AA36DC39"/>
<dbReference type="InterPro" id="IPR036757">
    <property type="entry name" value="TFR-like_dimer_dom_sf"/>
</dbReference>
<feature type="transmembrane region" description="Helical" evidence="2">
    <location>
        <begin position="53"/>
        <end position="78"/>
    </location>
</feature>
<comment type="caution">
    <text evidence="6">The sequence shown here is derived from an EMBL/GenBank/DDBJ whole genome shotgun (WGS) entry which is preliminary data.</text>
</comment>
<dbReference type="InterPro" id="IPR046450">
    <property type="entry name" value="PA_dom_sf"/>
</dbReference>
<dbReference type="Gene3D" id="3.40.630.10">
    <property type="entry name" value="Zn peptidases"/>
    <property type="match status" value="1"/>
</dbReference>
<dbReference type="GO" id="GO:0004180">
    <property type="term" value="F:carboxypeptidase activity"/>
    <property type="evidence" value="ECO:0007669"/>
    <property type="project" value="TreeGrafter"/>
</dbReference>
<accession>A0AA36DC39</accession>
<dbReference type="Gene3D" id="1.20.930.40">
    <property type="entry name" value="Transferrin receptor-like, dimerisation domain"/>
    <property type="match status" value="1"/>
</dbReference>
<proteinExistence type="inferred from homology"/>
<sequence length="803" mass="90056">MGPARRTYSEYLSASEELLEERELSAESESPTNSLKSRTSLLRKTNTIEPCTWLPFFLAALLIFIFTATVMFVVLLMVNTRDVEDYQMPNSSLLWQDNQELSELSKALQRSFNASEILSSLKYLAQGIHIAGTRDNAYVMKWIAEKYESFGIPVKLYNYTVLLNYPNFMKPNTIHLKNENTDEWQLLSDGLARAVAAEKIRDQQIDRRGMLWWNAYSGNGSFEGRIVYVNYGFKKDFDTLKQRGIDINGCIALIRLGALSRSEKVREAEKAGAGGVIFFSDPLHHASVDPNLNFPNDTLLPGSDAQRGSLLGTVGDPETPGLPSLPYVSRYETIDGMREKGFIPTIPVMPIGYEDATRIMHSLNGGPVMEPSWHGGLDTTYRYTGSHLFRLTVHSSHVHRTITNVVATIKGMEEPDRWVMAGNHADAWTYGAIDPLSGTATMIDMAKAFSRLPPPRRTIVFCHFDAEEFGLIGSTEYLEEFANVLATRAVAYINVDHIPGNATVDARSVPLLYRLLADASSRVPQQNSKELASGKETLFDSWINYSPSQSVYNGDRSIPEIAPPTLGSDYQRFISYLGVPVADLKMESPPAKSYSLYHTMHDIPYLVDLLHPEGKALVSMGQMWAETVFRLANDLIIPLNVMDYSRALQSMKAKTFQFLRKIAPFKNFDPITTSMENLDDALQRLATIANWLEVVVADVSHGTRGLTPIQVEQLNSRITQFERVFLDPLAQSPLHKHLLYSPAKYPVPSGVFTVISDLAIQLLHEKDSLNRTSIYKAILHAVSRLQYSVEKAIHLFDIDNTGF</sequence>
<gene>
    <name evidence="6" type="ORF">MSPICULIGERA_LOCUS21999</name>
</gene>
<dbReference type="InterPro" id="IPR003137">
    <property type="entry name" value="PA_domain"/>
</dbReference>
<keyword evidence="2" id="KW-0472">Membrane</keyword>
<keyword evidence="7" id="KW-1185">Reference proteome</keyword>
<evidence type="ECO:0000256" key="2">
    <source>
        <dbReference type="SAM" id="Phobius"/>
    </source>
</evidence>
<dbReference type="InterPro" id="IPR007365">
    <property type="entry name" value="TFR-like_dimer_dom"/>
</dbReference>
<dbReference type="InterPro" id="IPR039373">
    <property type="entry name" value="Peptidase_M28B"/>
</dbReference>
<dbReference type="Proteomes" id="UP001177023">
    <property type="component" value="Unassembled WGS sequence"/>
</dbReference>
<organism evidence="6 7">
    <name type="scientific">Mesorhabditis spiculigera</name>
    <dbReference type="NCBI Taxonomy" id="96644"/>
    <lineage>
        <taxon>Eukaryota</taxon>
        <taxon>Metazoa</taxon>
        <taxon>Ecdysozoa</taxon>
        <taxon>Nematoda</taxon>
        <taxon>Chromadorea</taxon>
        <taxon>Rhabditida</taxon>
        <taxon>Rhabditina</taxon>
        <taxon>Rhabditomorpha</taxon>
        <taxon>Rhabditoidea</taxon>
        <taxon>Rhabditidae</taxon>
        <taxon>Mesorhabditinae</taxon>
        <taxon>Mesorhabditis</taxon>
    </lineage>
</organism>
<evidence type="ECO:0000313" key="7">
    <source>
        <dbReference type="Proteomes" id="UP001177023"/>
    </source>
</evidence>
<feature type="non-terminal residue" evidence="6">
    <location>
        <position position="803"/>
    </location>
</feature>
<dbReference type="FunFam" id="3.40.630.10:FF:000101">
    <property type="entry name" value="N-acetylated alpha-linked acidic dipeptidase like 1"/>
    <property type="match status" value="1"/>
</dbReference>
<evidence type="ECO:0000259" key="4">
    <source>
        <dbReference type="Pfam" id="PF04253"/>
    </source>
</evidence>
<dbReference type="SUPFAM" id="SSF47672">
    <property type="entry name" value="Transferrin receptor-like dimerisation domain"/>
    <property type="match status" value="1"/>
</dbReference>
<feature type="domain" description="PA" evidence="3">
    <location>
        <begin position="224"/>
        <end position="284"/>
    </location>
</feature>
<evidence type="ECO:0000259" key="5">
    <source>
        <dbReference type="Pfam" id="PF04389"/>
    </source>
</evidence>
<dbReference type="Gene3D" id="3.50.30.30">
    <property type="match status" value="1"/>
</dbReference>
<evidence type="ECO:0000313" key="6">
    <source>
        <dbReference type="EMBL" id="CAJ0583931.1"/>
    </source>
</evidence>
<comment type="similarity">
    <text evidence="1">Belongs to the peptidase M28 family. M28B subfamily.</text>
</comment>
<dbReference type="Pfam" id="PF02225">
    <property type="entry name" value="PA"/>
    <property type="match status" value="1"/>
</dbReference>
<feature type="domain" description="Transferrin receptor-like dimerisation" evidence="4">
    <location>
        <begin position="667"/>
        <end position="796"/>
    </location>
</feature>
<dbReference type="Pfam" id="PF04389">
    <property type="entry name" value="Peptidase_M28"/>
    <property type="match status" value="1"/>
</dbReference>
<feature type="domain" description="Peptidase M28" evidence="5">
    <location>
        <begin position="404"/>
        <end position="603"/>
    </location>
</feature>